<keyword evidence="3" id="KW-0378">Hydrolase</keyword>
<comment type="similarity">
    <text evidence="5">Belongs to the creatininase superfamily.</text>
</comment>
<comment type="caution">
    <text evidence="6">The sequence shown here is derived from an EMBL/GenBank/DDBJ whole genome shotgun (WGS) entry which is preliminary data.</text>
</comment>
<dbReference type="Proteomes" id="UP001595699">
    <property type="component" value="Unassembled WGS sequence"/>
</dbReference>
<protein>
    <submittedName>
        <fullName evidence="6">Creatininase family protein</fullName>
    </submittedName>
</protein>
<dbReference type="PANTHER" id="PTHR35005">
    <property type="entry name" value="3-DEHYDRO-SCYLLO-INOSOSE HYDROLASE"/>
    <property type="match status" value="1"/>
</dbReference>
<keyword evidence="7" id="KW-1185">Reference proteome</keyword>
<reference evidence="7" key="1">
    <citation type="journal article" date="2019" name="Int. J. Syst. Evol. Microbiol.">
        <title>The Global Catalogue of Microorganisms (GCM) 10K type strain sequencing project: providing services to taxonomists for standard genome sequencing and annotation.</title>
        <authorList>
            <consortium name="The Broad Institute Genomics Platform"/>
            <consortium name="The Broad Institute Genome Sequencing Center for Infectious Disease"/>
            <person name="Wu L."/>
            <person name="Ma J."/>
        </authorList>
    </citation>
    <scope>NUCLEOTIDE SEQUENCE [LARGE SCALE GENOMIC DNA]</scope>
    <source>
        <strain evidence="7">CGMCC 4.7241</strain>
    </source>
</reference>
<organism evidence="6 7">
    <name type="scientific">Tenggerimyces flavus</name>
    <dbReference type="NCBI Taxonomy" id="1708749"/>
    <lineage>
        <taxon>Bacteria</taxon>
        <taxon>Bacillati</taxon>
        <taxon>Actinomycetota</taxon>
        <taxon>Actinomycetes</taxon>
        <taxon>Propionibacteriales</taxon>
        <taxon>Nocardioidaceae</taxon>
        <taxon>Tenggerimyces</taxon>
    </lineage>
</organism>
<gene>
    <name evidence="6" type="ORF">ACFOUW_03625</name>
</gene>
<proteinExistence type="inferred from homology"/>
<name>A0ABV7Y694_9ACTN</name>
<comment type="cofactor">
    <cofactor evidence="1">
        <name>Zn(2+)</name>
        <dbReference type="ChEBI" id="CHEBI:29105"/>
    </cofactor>
</comment>
<dbReference type="Pfam" id="PF02633">
    <property type="entry name" value="Creatininase"/>
    <property type="match status" value="1"/>
</dbReference>
<dbReference type="SUPFAM" id="SSF102215">
    <property type="entry name" value="Creatininase"/>
    <property type="match status" value="1"/>
</dbReference>
<dbReference type="PANTHER" id="PTHR35005:SF1">
    <property type="entry name" value="2-AMINO-5-FORMYLAMINO-6-RIBOSYLAMINOPYRIMIDIN-4(3H)-ONE 5'-MONOPHOSPHATE DEFORMYLASE"/>
    <property type="match status" value="1"/>
</dbReference>
<evidence type="ECO:0000256" key="5">
    <source>
        <dbReference type="ARBA" id="ARBA00024029"/>
    </source>
</evidence>
<sequence length="249" mass="26421">MTVLRWVEQTRETLNEILPEALVLLPIGATEQHGPYLPTGTDHLMAQEVVERAAALAGAKQDVGRPLVIAPTVATGASDHHLPFGGTLSLQPETLHLVLLDLARSISACGGRRLVIVNGHGGNHGVAHAAGAAASNRYDLNVATTDYWQLLPSDATEGTNTPGHAGAFEASLVLATYPDLVKERPTRERVPDTIPETLDGFVLHSKAIWHDMEGYTDDPSHADAANGEAWLAAIAGNLADKLVHLAKTL</sequence>
<evidence type="ECO:0000313" key="6">
    <source>
        <dbReference type="EMBL" id="MFC3759914.1"/>
    </source>
</evidence>
<evidence type="ECO:0000256" key="2">
    <source>
        <dbReference type="ARBA" id="ARBA00022723"/>
    </source>
</evidence>
<evidence type="ECO:0000313" key="7">
    <source>
        <dbReference type="Proteomes" id="UP001595699"/>
    </source>
</evidence>
<dbReference type="InterPro" id="IPR003785">
    <property type="entry name" value="Creatininase/forma_Hydrolase"/>
</dbReference>
<dbReference type="Gene3D" id="3.40.50.10310">
    <property type="entry name" value="Creatininase"/>
    <property type="match status" value="1"/>
</dbReference>
<evidence type="ECO:0000256" key="3">
    <source>
        <dbReference type="ARBA" id="ARBA00022801"/>
    </source>
</evidence>
<accession>A0ABV7Y694</accession>
<dbReference type="EMBL" id="JBHRZH010000004">
    <property type="protein sequence ID" value="MFC3759914.1"/>
    <property type="molecule type" value="Genomic_DNA"/>
</dbReference>
<evidence type="ECO:0000256" key="1">
    <source>
        <dbReference type="ARBA" id="ARBA00001947"/>
    </source>
</evidence>
<dbReference type="RefSeq" id="WP_205120253.1">
    <property type="nucleotide sequence ID" value="NZ_JAFBCM010000001.1"/>
</dbReference>
<keyword evidence="4" id="KW-0862">Zinc</keyword>
<dbReference type="InterPro" id="IPR024087">
    <property type="entry name" value="Creatininase-like_sf"/>
</dbReference>
<evidence type="ECO:0000256" key="4">
    <source>
        <dbReference type="ARBA" id="ARBA00022833"/>
    </source>
</evidence>
<keyword evidence="2" id="KW-0479">Metal-binding</keyword>